<accession>A0A319DTG3</accession>
<protein>
    <submittedName>
        <fullName evidence="1">Uncharacterized protein</fullName>
    </submittedName>
</protein>
<dbReference type="EMBL" id="KZ826428">
    <property type="protein sequence ID" value="PYI01021.1"/>
    <property type="molecule type" value="Genomic_DNA"/>
</dbReference>
<sequence>METCQGGRSTEIQERVVKHSDGVGCRTTPDHKYCTGNQITHHCNGKVNGLH</sequence>
<dbReference type="AlphaFoldDB" id="A0A319DTG3"/>
<evidence type="ECO:0000313" key="1">
    <source>
        <dbReference type="EMBL" id="PYI01021.1"/>
    </source>
</evidence>
<organism evidence="1 2">
    <name type="scientific">Aspergillus sclerotiicarbonarius (strain CBS 121057 / IBT 28362)</name>
    <dbReference type="NCBI Taxonomy" id="1448318"/>
    <lineage>
        <taxon>Eukaryota</taxon>
        <taxon>Fungi</taxon>
        <taxon>Dikarya</taxon>
        <taxon>Ascomycota</taxon>
        <taxon>Pezizomycotina</taxon>
        <taxon>Eurotiomycetes</taxon>
        <taxon>Eurotiomycetidae</taxon>
        <taxon>Eurotiales</taxon>
        <taxon>Aspergillaceae</taxon>
        <taxon>Aspergillus</taxon>
        <taxon>Aspergillus subgen. Circumdati</taxon>
    </lineage>
</organism>
<dbReference type="Proteomes" id="UP000248423">
    <property type="component" value="Unassembled WGS sequence"/>
</dbReference>
<reference evidence="1 2" key="1">
    <citation type="submission" date="2018-02" db="EMBL/GenBank/DDBJ databases">
        <title>The genomes of Aspergillus section Nigri reveals drivers in fungal speciation.</title>
        <authorList>
            <consortium name="DOE Joint Genome Institute"/>
            <person name="Vesth T.C."/>
            <person name="Nybo J."/>
            <person name="Theobald S."/>
            <person name="Brandl J."/>
            <person name="Frisvad J.C."/>
            <person name="Nielsen K.F."/>
            <person name="Lyhne E.K."/>
            <person name="Kogle M.E."/>
            <person name="Kuo A."/>
            <person name="Riley R."/>
            <person name="Clum A."/>
            <person name="Nolan M."/>
            <person name="Lipzen A."/>
            <person name="Salamov A."/>
            <person name="Henrissat B."/>
            <person name="Wiebenga A."/>
            <person name="De vries R.P."/>
            <person name="Grigoriev I.V."/>
            <person name="Mortensen U.H."/>
            <person name="Andersen M.R."/>
            <person name="Baker S.E."/>
        </authorList>
    </citation>
    <scope>NUCLEOTIDE SEQUENCE [LARGE SCALE GENOMIC DNA]</scope>
    <source>
        <strain evidence="1 2">CBS 121057</strain>
    </source>
</reference>
<evidence type="ECO:0000313" key="2">
    <source>
        <dbReference type="Proteomes" id="UP000248423"/>
    </source>
</evidence>
<name>A0A319DTG3_ASPSB</name>
<proteinExistence type="predicted"/>
<keyword evidence="2" id="KW-1185">Reference proteome</keyword>
<gene>
    <name evidence="1" type="ORF">BO78DRAFT_379956</name>
</gene>
<dbReference type="VEuPathDB" id="FungiDB:BO78DRAFT_379956"/>